<dbReference type="Ensembl" id="ENST00000563043.1">
    <property type="protein sequence ID" value="ENSP00000459594.1"/>
    <property type="gene ID" value="ENSG00000187555.18"/>
</dbReference>
<dbReference type="MassIVE" id="I3L2D8"/>
<dbReference type="EMBL" id="AC022167">
    <property type="status" value="NOT_ANNOTATED_CDS"/>
    <property type="molecule type" value="Genomic_DNA"/>
</dbReference>
<sequence length="68" mass="7939">DPKTRSLNYCGHIYTPISCKIRMTLKMITVNYPPQRSISEISTTALMSFSVIKQSLMILDLWLRYQIE</sequence>
<dbReference type="Bgee" id="ENSG00000187555">
    <property type="expression patterns" value="Expressed in Brodmann (1909) area 23 and 208 other cell types or tissues"/>
</dbReference>
<dbReference type="VEuPathDB" id="HostDB:ENSG00000187555"/>
<dbReference type="AlphaFoldDB" id="I3L2D8"/>
<organism evidence="1 2">
    <name type="scientific">Homo sapiens</name>
    <name type="common">Human</name>
    <dbReference type="NCBI Taxonomy" id="9606"/>
    <lineage>
        <taxon>Eukaryota</taxon>
        <taxon>Metazoa</taxon>
        <taxon>Chordata</taxon>
        <taxon>Craniata</taxon>
        <taxon>Vertebrata</taxon>
        <taxon>Euteleostomi</taxon>
        <taxon>Mammalia</taxon>
        <taxon>Eutheria</taxon>
        <taxon>Euarchontoglires</taxon>
        <taxon>Primates</taxon>
        <taxon>Haplorrhini</taxon>
        <taxon>Catarrhini</taxon>
        <taxon>Hominidae</taxon>
        <taxon>Homo</taxon>
    </lineage>
</organism>
<dbReference type="OrthoDB" id="289038at2759"/>
<protein>
    <submittedName>
        <fullName evidence="1">Ubiquitin specific peptidase 7</fullName>
    </submittedName>
</protein>
<reference evidence="1 2" key="3">
    <citation type="journal article" date="2004" name="Nature">
        <title>The sequence and analysis of duplication-rich human chromosome 16.</title>
        <authorList>
            <person name="Martin J."/>
            <person name="Han C."/>
            <person name="Gordon L.A."/>
            <person name="Terry A."/>
            <person name="Prabhakar S."/>
            <person name="She X."/>
            <person name="Xie G."/>
            <person name="Hellsten U."/>
            <person name="Chan Y.M."/>
            <person name="Altherr M."/>
            <person name="Couronne O."/>
            <person name="Aerts A."/>
            <person name="Bajorek E."/>
            <person name="Black S."/>
            <person name="Blumer H."/>
            <person name="Branscomb E."/>
            <person name="Brown N.C."/>
            <person name="Bruno W.J."/>
            <person name="Buckingham J.M."/>
            <person name="Callen D.F."/>
            <person name="Campbell C.S."/>
            <person name="Campbell M.L."/>
            <person name="Campbell E.W."/>
            <person name="Caoile C."/>
            <person name="Challacombe J.F."/>
            <person name="Chasteen L.A."/>
            <person name="Chertkov O."/>
            <person name="Chi H.C."/>
            <person name="Christensen M."/>
            <person name="Clark L.M."/>
            <person name="Cohn J.D."/>
            <person name="Denys M."/>
            <person name="Detter J.C."/>
            <person name="Dickson M."/>
            <person name="Dimitrijevic-Bussod M."/>
            <person name="Escobar J."/>
            <person name="Fawcett J.J."/>
            <person name="Flowers D."/>
            <person name="Fotopulos D."/>
            <person name="Glavina T."/>
            <person name="Gomez M."/>
            <person name="Gonzales E."/>
            <person name="Goodstein D."/>
            <person name="Goodwin L.A."/>
            <person name="Grady D.L."/>
            <person name="Grigoriev I."/>
            <person name="Groza M."/>
            <person name="Hammon N."/>
            <person name="Hawkins T."/>
            <person name="Haydu L."/>
            <person name="Hildebrand C.E."/>
            <person name="Huang W."/>
            <person name="Israni S."/>
            <person name="Jett J."/>
            <person name="Jewett P.B."/>
            <person name="Kadner K."/>
            <person name="Kimball H."/>
            <person name="Kobayashi A."/>
            <person name="Krawczyk M.C."/>
            <person name="Leyba T."/>
            <person name="Longmire J.L."/>
            <person name="Lopez F."/>
            <person name="Lou Y."/>
            <person name="Lowry S."/>
            <person name="Ludeman T."/>
            <person name="Manohar C.F."/>
            <person name="Mark G.A."/>
            <person name="McMurray K.L."/>
            <person name="Meincke L.J."/>
            <person name="Morgan J."/>
            <person name="Moyzis R.K."/>
            <person name="Mundt M.O."/>
            <person name="Munk A.C."/>
            <person name="Nandkeshwar R.D."/>
            <person name="Pitluck S."/>
            <person name="Pollard M."/>
            <person name="Predki P."/>
            <person name="Parson-Quintana B."/>
            <person name="Ramirez L."/>
            <person name="Rash S."/>
            <person name="Retterer J."/>
            <person name="Ricke D.O."/>
            <person name="Robinson D.L."/>
            <person name="Rodriguez A."/>
            <person name="Salamov A."/>
            <person name="Saunders E.H."/>
            <person name="Scott D."/>
            <person name="Shough T."/>
            <person name="Stallings R.L."/>
            <person name="Stalvey M."/>
            <person name="Sutherland R.D."/>
            <person name="Tapia R."/>
            <person name="Tesmer J.G."/>
            <person name="Thayer N."/>
            <person name="Thompson L.S."/>
            <person name="Tice H."/>
            <person name="Torney D.C."/>
            <person name="Tran-Gyamfi M."/>
            <person name="Tsai M."/>
            <person name="Ulanovsky L.E."/>
            <person name="Ustaszewska A."/>
            <person name="Vo N."/>
            <person name="White P.S."/>
            <person name="Williams A.L."/>
            <person name="Wills P.L."/>
            <person name="Wu J.R."/>
            <person name="Wu K."/>
            <person name="Yang J."/>
            <person name="Dejong P."/>
            <person name="Bruce D."/>
            <person name="Doggett N.A."/>
            <person name="Deaven L."/>
            <person name="Schmutz J."/>
            <person name="Grimwood J."/>
            <person name="Richardson P."/>
            <person name="Rokhsar D.S."/>
            <person name="Eichler E.E."/>
            <person name="Gilna P."/>
            <person name="Lucas S.M."/>
            <person name="Myers R.M."/>
            <person name="Rubin E.M."/>
            <person name="Pennacchio L.A."/>
        </authorList>
    </citation>
    <scope>NUCLEOTIDE SEQUENCE [LARGE SCALE GENOMIC DNA]</scope>
</reference>
<evidence type="ECO:0007829" key="4">
    <source>
        <dbReference type="ProteomicsDB" id="I3L2D8"/>
    </source>
</evidence>
<feature type="non-terminal residue" evidence="1">
    <location>
        <position position="1"/>
    </location>
</feature>
<evidence type="ECO:0000313" key="2">
    <source>
        <dbReference type="Proteomes" id="UP000005640"/>
    </source>
</evidence>
<dbReference type="ExpressionAtlas" id="I3L2D8">
    <property type="expression patterns" value="baseline and differential"/>
</dbReference>
<name>I3L2D8_HUMAN</name>
<evidence type="ECO:0000313" key="1">
    <source>
        <dbReference type="Ensembl" id="ENSP00000459594.1"/>
    </source>
</evidence>
<gene>
    <name evidence="1" type="primary">USP7</name>
</gene>
<evidence type="ECO:0007829" key="3">
    <source>
        <dbReference type="PeptideAtlas" id="I3L2D8"/>
    </source>
</evidence>
<reference evidence="1" key="5">
    <citation type="submission" date="2025-09" db="UniProtKB">
        <authorList>
            <consortium name="Ensembl"/>
        </authorList>
    </citation>
    <scope>IDENTIFICATION</scope>
</reference>
<accession>I3L2D8</accession>
<dbReference type="ProteomicsDB" id="46917"/>
<dbReference type="HOGENOM" id="CLU_2800595_0_0_1"/>
<dbReference type="SMR" id="I3L2D8"/>
<keyword evidence="3 4" id="KW-1267">Proteomics identification</keyword>
<dbReference type="GeneTree" id="ENSGT00940000156053"/>
<dbReference type="HGNC" id="HGNC:12630">
    <property type="gene designation" value="USP7"/>
</dbReference>
<reference evidence="1 2" key="1">
    <citation type="journal article" date="2001" name="Nature">
        <title>Initial sequencing and analysis of the human genome.</title>
        <authorList>
            <consortium name="International Human Genome Sequencing Consortium"/>
            <person name="Lander E.S."/>
            <person name="Linton L.M."/>
            <person name="Birren B."/>
            <person name="Nusbaum C."/>
            <person name="Zody M.C."/>
            <person name="Baldwin J."/>
            <person name="Devon K."/>
            <person name="Dewar K."/>
            <person name="Doyle M."/>
            <person name="FitzHugh W."/>
            <person name="Funke R."/>
            <person name="Gage D."/>
            <person name="Harris K."/>
            <person name="Heaford A."/>
            <person name="Howland J."/>
            <person name="Kann L."/>
            <person name="Lehoczky J."/>
            <person name="LeVine R."/>
            <person name="McEwan P."/>
            <person name="McKernan K."/>
            <person name="Meldrim J."/>
            <person name="Mesirov J.P."/>
            <person name="Miranda C."/>
            <person name="Morris W."/>
            <person name="Naylor J."/>
            <person name="Raymond C."/>
            <person name="Rosetti M."/>
            <person name="Santos R."/>
            <person name="Sheridan A."/>
            <person name="Sougnez C."/>
            <person name="Stange-Thomann N."/>
            <person name="Stojanovic N."/>
            <person name="Subramanian A."/>
            <person name="Wyman D."/>
            <person name="Rogers J."/>
            <person name="Sulston J."/>
            <person name="Ainscough R."/>
            <person name="Beck S."/>
            <person name="Bentley D."/>
            <person name="Burton J."/>
            <person name="Clee C."/>
            <person name="Carter N."/>
            <person name="Coulson A."/>
            <person name="Deadman R."/>
            <person name="Deloukas P."/>
            <person name="Dunham A."/>
            <person name="Dunham I."/>
            <person name="Durbin R."/>
            <person name="French L."/>
            <person name="Grafham D."/>
            <person name="Gregory S."/>
            <person name="Hubbard T."/>
            <person name="Humphray S."/>
            <person name="Hunt A."/>
            <person name="Jones M."/>
            <person name="Lloyd C."/>
            <person name="McMurray A."/>
            <person name="Matthews L."/>
            <person name="Mercer S."/>
            <person name="Milne S."/>
            <person name="Mullikin J.C."/>
            <person name="Mungall A."/>
            <person name="Plumb R."/>
            <person name="Ross M."/>
            <person name="Shownkeen R."/>
            <person name="Sims S."/>
            <person name="Waterston R.H."/>
            <person name="Wilson R.K."/>
            <person name="Hillier L.W."/>
            <person name="McPherson J.D."/>
            <person name="Marra M.A."/>
            <person name="Mardis E.R."/>
            <person name="Fulton L.A."/>
            <person name="Chinwalla A.T."/>
            <person name="Pepin K.H."/>
            <person name="Gish W.R."/>
            <person name="Chissoe S.L."/>
            <person name="Wendl M.C."/>
            <person name="Delehaunty K.D."/>
            <person name="Miner T.L."/>
            <person name="Delehaunty A."/>
            <person name="Kramer J.B."/>
            <person name="Cook L.L."/>
            <person name="Fulton R.S."/>
            <person name="Johnson D.L."/>
            <person name="Minx P.J."/>
            <person name="Clifton S.W."/>
            <person name="Hawkins T."/>
            <person name="Branscomb E."/>
            <person name="Predki P."/>
            <person name="Richardson P."/>
            <person name="Wenning S."/>
            <person name="Slezak T."/>
            <person name="Doggett N."/>
            <person name="Cheng J.F."/>
            <person name="Olsen A."/>
            <person name="Lucas S."/>
            <person name="Elkin C."/>
            <person name="Uberbacher E."/>
            <person name="Frazier M."/>
            <person name="Gibbs R.A."/>
            <person name="Muzny D.M."/>
            <person name="Scherer S.E."/>
            <person name="Bouck J.B."/>
            <person name="Sodergren E.J."/>
            <person name="Worley K.C."/>
            <person name="Rives C.M."/>
            <person name="Gorrell J.H."/>
            <person name="Metzker M.L."/>
            <person name="Naylor S.L."/>
            <person name="Kucherlapati R.S."/>
            <person name="Nelson D.L."/>
            <person name="Weinstock G.M."/>
            <person name="Sakaki Y."/>
            <person name="Fujiyama A."/>
            <person name="Hattori M."/>
            <person name="Yada T."/>
            <person name="Toyoda A."/>
            <person name="Itoh T."/>
            <person name="Kawagoe C."/>
            <person name="Watanabe H."/>
            <person name="Totoki Y."/>
            <person name="Taylor T."/>
            <person name="Weissenbach J."/>
            <person name="Heilig R."/>
            <person name="Saurin W."/>
            <person name="Artiguenave F."/>
            <person name="Brottier P."/>
            <person name="Bruls T."/>
            <person name="Pelletier E."/>
            <person name="Robert C."/>
            <person name="Wincker P."/>
            <person name="Smith D.R."/>
            <person name="Doucette-Stamm L."/>
            <person name="Rubenfield M."/>
            <person name="Weinstock K."/>
            <person name="Lee H.M."/>
            <person name="Dubois J."/>
            <person name="Rosenthal A."/>
            <person name="Platzer M."/>
            <person name="Nyakatura G."/>
            <person name="Taudien S."/>
            <person name="Rump A."/>
            <person name="Yang H."/>
            <person name="Yu J."/>
            <person name="Wang J."/>
            <person name="Huang G."/>
            <person name="Gu J."/>
            <person name="Hood L."/>
            <person name="Rowen L."/>
            <person name="Madan A."/>
            <person name="Qin S."/>
            <person name="Davis R.W."/>
            <person name="Federspiel N.A."/>
            <person name="Abola A.P."/>
            <person name="Proctor M.J."/>
            <person name="Myers R.M."/>
            <person name="Schmutz J."/>
            <person name="Dickson M."/>
            <person name="Grimwood J."/>
            <person name="Cox D.R."/>
            <person name="Olson M.V."/>
            <person name="Kaul R."/>
            <person name="Raymond C."/>
            <person name="Shimizu N."/>
            <person name="Kawasaki K."/>
            <person name="Minoshima S."/>
            <person name="Evans G.A."/>
            <person name="Athanasiou M."/>
            <person name="Schultz R."/>
            <person name="Roe B.A."/>
            <person name="Chen F."/>
            <person name="Pan H."/>
            <person name="Ramser J."/>
            <person name="Lehrach H."/>
            <person name="Reinhardt R."/>
            <person name="McCombie W.R."/>
            <person name="de la Bastide M."/>
            <person name="Dedhia N."/>
            <person name="Blocker H."/>
            <person name="Hornischer K."/>
            <person name="Nordsiek G."/>
            <person name="Agarwala R."/>
            <person name="Aravind L."/>
            <person name="Bailey J.A."/>
            <person name="Bateman A."/>
            <person name="Batzoglou S."/>
            <person name="Birney E."/>
            <person name="Bork P."/>
            <person name="Brown D.G."/>
            <person name="Burge C.B."/>
            <person name="Cerutti L."/>
            <person name="Chen H.C."/>
            <person name="Church D."/>
            <person name="Clamp M."/>
            <person name="Copley R.R."/>
            <person name="Doerks T."/>
            <person name="Eddy S.R."/>
            <person name="Eichler E.E."/>
            <person name="Furey T.S."/>
            <person name="Galagan J."/>
            <person name="Gilbert J.G."/>
            <person name="Harmon C."/>
            <person name="Hayashizaki Y."/>
            <person name="Haussler D."/>
            <person name="Hermjakob H."/>
            <person name="Hokamp K."/>
            <person name="Jang W."/>
            <person name="Johnson L.S."/>
            <person name="Jones T.A."/>
            <person name="Kasif S."/>
            <person name="Kaspryzk A."/>
            <person name="Kennedy S."/>
            <person name="Kent W.J."/>
            <person name="Kitts P."/>
            <person name="Koonin E.V."/>
            <person name="Korf I."/>
            <person name="Kulp D."/>
            <person name="Lancet D."/>
            <person name="Lowe T.M."/>
            <person name="McLysaght A."/>
            <person name="Mikkelsen T."/>
            <person name="Moran J.V."/>
            <person name="Mulder N."/>
            <person name="Pollara V.J."/>
            <person name="Ponting C.P."/>
            <person name="Schuler G."/>
            <person name="Schultz J."/>
            <person name="Slater G."/>
            <person name="Smit A.F."/>
            <person name="Stupka E."/>
            <person name="Szustakowski J."/>
            <person name="Thierry-Mieg D."/>
            <person name="Thierry-Mieg J."/>
            <person name="Wagner L."/>
            <person name="Wallis J."/>
            <person name="Wheeler R."/>
            <person name="Williams A."/>
            <person name="Wolf Y.I."/>
            <person name="Wolfe K.H."/>
            <person name="Yang S.P."/>
            <person name="Yeh R.F."/>
            <person name="Collins F."/>
            <person name="Guyer M.S."/>
            <person name="Peterson J."/>
            <person name="Felsenfeld A."/>
            <person name="Wetterstrand K.A."/>
            <person name="Patrinos A."/>
            <person name="Morgan M.J."/>
            <person name="de Jong P."/>
            <person name="Catanese J.J."/>
            <person name="Osoegawa K."/>
            <person name="Shizuya H."/>
            <person name="Choi S."/>
            <person name="Chen Y.J."/>
        </authorList>
    </citation>
    <scope>NUCLEOTIDE SEQUENCE [LARGE SCALE GENOMIC DNA]</scope>
</reference>
<dbReference type="ChiTaRS" id="USP7">
    <property type="organism name" value="human"/>
</dbReference>
<dbReference type="Proteomes" id="UP000005640">
    <property type="component" value="Chromosome 16"/>
</dbReference>
<reference evidence="1 2" key="2">
    <citation type="journal article" date="2004" name="Nature">
        <title>Finishing the euchromatic sequence of the human genome.</title>
        <authorList>
            <consortium name="International Human Genome Sequencing Consortium"/>
        </authorList>
    </citation>
    <scope>NUCLEOTIDE SEQUENCE [LARGE SCALE GENOMIC DNA]</scope>
</reference>
<reference evidence="1" key="4">
    <citation type="submission" date="2025-08" db="UniProtKB">
        <authorList>
            <consortium name="Ensembl"/>
        </authorList>
    </citation>
    <scope>IDENTIFICATION</scope>
</reference>
<dbReference type="Ensembl" id="ENST00000563043.1">
    <property type="protein sequence ID" value="ENSP00000459594.1"/>
    <property type="gene ID" value="ENSG00000187555.17"/>
</dbReference>
<dbReference type="OpenTargets" id="ENSG00000187555"/>
<keyword evidence="2" id="KW-1185">Reference proteome</keyword>
<proteinExistence type="evidence at protein level"/>
<dbReference type="UCSC" id="uc059qqp.1">
    <property type="organism name" value="human"/>
</dbReference>